<evidence type="ECO:0000256" key="5">
    <source>
        <dbReference type="ARBA" id="ARBA00022801"/>
    </source>
</evidence>
<dbReference type="PRINTS" id="PR00705">
    <property type="entry name" value="PAPAIN"/>
</dbReference>
<keyword evidence="8" id="KW-1015">Disulfide bond</keyword>
<feature type="domain" description="Peptidase C1A papain C-terminal" evidence="10">
    <location>
        <begin position="479"/>
        <end position="713"/>
    </location>
</feature>
<dbReference type="FunFam" id="3.90.70.10:FF:000031">
    <property type="entry name" value="Cathepsin B"/>
    <property type="match status" value="1"/>
</dbReference>
<dbReference type="InterPro" id="IPR025660">
    <property type="entry name" value="Pept_his_AS"/>
</dbReference>
<dbReference type="InterPro" id="IPR052577">
    <property type="entry name" value="VWA7"/>
</dbReference>
<name>A0A9J7EUY3_SPOLT</name>
<dbReference type="KEGG" id="sliu:111362852"/>
<comment type="subcellular location">
    <subcellularLocation>
        <location evidence="1">Secreted</location>
    </subcellularLocation>
</comment>
<evidence type="ECO:0000256" key="3">
    <source>
        <dbReference type="ARBA" id="ARBA00022670"/>
    </source>
</evidence>
<dbReference type="InterPro" id="IPR056861">
    <property type="entry name" value="HMCN1-like_VWA"/>
</dbReference>
<dbReference type="PROSITE" id="PS00139">
    <property type="entry name" value="THIOL_PROTEASE_CYS"/>
    <property type="match status" value="1"/>
</dbReference>
<dbReference type="SUPFAM" id="SSF54001">
    <property type="entry name" value="Cysteine proteinases"/>
    <property type="match status" value="1"/>
</dbReference>
<evidence type="ECO:0000313" key="11">
    <source>
        <dbReference type="Proteomes" id="UP000301870"/>
    </source>
</evidence>
<keyword evidence="6" id="KW-0788">Thiol protease</keyword>
<dbReference type="PANTHER" id="PTHR14905:SF7">
    <property type="entry name" value="VON WILLEBRAND FACTOR A DOMAIN-CONTAINING PROTEIN 7"/>
    <property type="match status" value="1"/>
</dbReference>
<accession>A0A9J7EUY3</accession>
<evidence type="ECO:0000256" key="4">
    <source>
        <dbReference type="ARBA" id="ARBA00022729"/>
    </source>
</evidence>
<dbReference type="SUPFAM" id="SSF53300">
    <property type="entry name" value="vWA-like"/>
    <property type="match status" value="1"/>
</dbReference>
<feature type="signal peptide" evidence="9">
    <location>
        <begin position="1"/>
        <end position="23"/>
    </location>
</feature>
<evidence type="ECO:0000313" key="12">
    <source>
        <dbReference type="RefSeq" id="XP_022835371.1"/>
    </source>
</evidence>
<keyword evidence="7" id="KW-0865">Zymogen</keyword>
<dbReference type="Pfam" id="PF00112">
    <property type="entry name" value="Peptidase_C1"/>
    <property type="match status" value="1"/>
</dbReference>
<dbReference type="Gene3D" id="3.40.50.410">
    <property type="entry name" value="von Willebrand factor, type A domain"/>
    <property type="match status" value="1"/>
</dbReference>
<keyword evidence="11" id="KW-1185">Reference proteome</keyword>
<dbReference type="Pfam" id="PF08127">
    <property type="entry name" value="Propeptide_C1"/>
    <property type="match status" value="1"/>
</dbReference>
<evidence type="ECO:0000256" key="2">
    <source>
        <dbReference type="ARBA" id="ARBA00022525"/>
    </source>
</evidence>
<dbReference type="InterPro" id="IPR000668">
    <property type="entry name" value="Peptidase_C1A_C"/>
</dbReference>
<dbReference type="AlphaFoldDB" id="A0A9J7EUY3"/>
<reference evidence="12" key="1">
    <citation type="submission" date="2025-08" db="UniProtKB">
        <authorList>
            <consortium name="RefSeq"/>
        </authorList>
    </citation>
    <scope>IDENTIFICATION</scope>
    <source>
        <strain evidence="12">Ishihara</strain>
        <tissue evidence="12">Whole body</tissue>
    </source>
</reference>
<proteinExistence type="predicted"/>
<dbReference type="Pfam" id="PF25106">
    <property type="entry name" value="VWA_4"/>
    <property type="match status" value="1"/>
</dbReference>
<protein>
    <submittedName>
        <fullName evidence="12">Hemicentin-2-like</fullName>
    </submittedName>
</protein>
<keyword evidence="2" id="KW-0964">Secreted</keyword>
<dbReference type="PANTHER" id="PTHR14905">
    <property type="entry name" value="NG37"/>
    <property type="match status" value="1"/>
</dbReference>
<evidence type="ECO:0000256" key="7">
    <source>
        <dbReference type="ARBA" id="ARBA00023145"/>
    </source>
</evidence>
<dbReference type="GO" id="GO:0004197">
    <property type="term" value="F:cysteine-type endopeptidase activity"/>
    <property type="evidence" value="ECO:0007669"/>
    <property type="project" value="InterPro"/>
</dbReference>
<dbReference type="SMART" id="SM00645">
    <property type="entry name" value="Pept_C1"/>
    <property type="match status" value="1"/>
</dbReference>
<dbReference type="InterPro" id="IPR012599">
    <property type="entry name" value="Propeptide_C1A"/>
</dbReference>
<keyword evidence="3" id="KW-0645">Protease</keyword>
<dbReference type="InterPro" id="IPR036465">
    <property type="entry name" value="vWFA_dom_sf"/>
</dbReference>
<organism evidence="11 12">
    <name type="scientific">Spodoptera litura</name>
    <name type="common">Asian cotton leafworm</name>
    <dbReference type="NCBI Taxonomy" id="69820"/>
    <lineage>
        <taxon>Eukaryota</taxon>
        <taxon>Metazoa</taxon>
        <taxon>Ecdysozoa</taxon>
        <taxon>Arthropoda</taxon>
        <taxon>Hexapoda</taxon>
        <taxon>Insecta</taxon>
        <taxon>Pterygota</taxon>
        <taxon>Neoptera</taxon>
        <taxon>Endopterygota</taxon>
        <taxon>Lepidoptera</taxon>
        <taxon>Glossata</taxon>
        <taxon>Ditrysia</taxon>
        <taxon>Noctuoidea</taxon>
        <taxon>Noctuidae</taxon>
        <taxon>Amphipyrinae</taxon>
        <taxon>Spodoptera</taxon>
    </lineage>
</organism>
<dbReference type="InterPro" id="IPR038765">
    <property type="entry name" value="Papain-like_cys_pep_sf"/>
</dbReference>
<keyword evidence="4 9" id="KW-0732">Signal</keyword>
<dbReference type="Gene3D" id="3.90.70.10">
    <property type="entry name" value="Cysteine proteinases"/>
    <property type="match status" value="1"/>
</dbReference>
<dbReference type="GO" id="GO:0032991">
    <property type="term" value="C:protein-containing complex"/>
    <property type="evidence" value="ECO:0007669"/>
    <property type="project" value="UniProtKB-ARBA"/>
</dbReference>
<dbReference type="InterPro" id="IPR025661">
    <property type="entry name" value="Pept_asp_AS"/>
</dbReference>
<evidence type="ECO:0000259" key="10">
    <source>
        <dbReference type="SMART" id="SM00645"/>
    </source>
</evidence>
<dbReference type="GO" id="GO:0006508">
    <property type="term" value="P:proteolysis"/>
    <property type="evidence" value="ECO:0007669"/>
    <property type="project" value="UniProtKB-KW"/>
</dbReference>
<dbReference type="CDD" id="cd02620">
    <property type="entry name" value="Peptidase_C1A_CathepsinB"/>
    <property type="match status" value="1"/>
</dbReference>
<dbReference type="GeneID" id="111362852"/>
<evidence type="ECO:0000256" key="1">
    <source>
        <dbReference type="ARBA" id="ARBA00004613"/>
    </source>
</evidence>
<dbReference type="PROSITE" id="PS00639">
    <property type="entry name" value="THIOL_PROTEASE_HIS"/>
    <property type="match status" value="1"/>
</dbReference>
<sequence>MLGRVYPLVVLLVFADVFMKASCISAEKGSLAFVIDDTLSMTDDINQVKKSVGQIMDIVFNEKASVISNMVLVTFNDPDAHVRAVTKDRKTFNKALSEVHVHNRNNPDCQEPSLNGLLLALKNSNRGSHIYVFTDASAKDFKNEIVVKQLCQEKQTQISFVITGRCTATYPDKQMKVYYSIAQACSGLAYEVDKGAVSEVLKPITDIISGEKIIITTTTVPAGVLKDIPFNIDEQTEYAIISATGKDVVLKVTGPTDNKKQLLWKPNAKVLKLLNVKPGKYIATVKGASETSVVVVGRSDFLFNHGFSEQKPKSLKDTTLQPITNKGVYLSVLVTDERQTVEITKAQILGMDEKPIIPDLPLTKISKDLYVTPLLVTPAQMFKVAVIGKVKATGNIIKRIAKIPVTPLKPPKIIDINQLDPVSDEFIAFINSKQKFWKAGRNFPKNKPIAELRKLLGALKDTNYFNLEKVDHISTCINLPESFDPRTKWPNCPSLNEIRDQGQCGSCWAFGAVEAMTDRYCTYSNGKYNFHFSAQDLLTCCRNCQHEGCSKGGYPSLAWRYWQKCGIVSGGNKNQTIEGCKRYSLPLPNTCEKKCDSNNVDYATDKRRGERVYRIEPNEESIKAELYKNGPVEVTFDVYNSFFHYKNGVYVHDPQEKLVARHAVKMLGWGVENGVKYWLCANSWDTNWGEKGFFKILRGKNECKIEEEAITGVPLYP</sequence>
<evidence type="ECO:0000256" key="6">
    <source>
        <dbReference type="ARBA" id="ARBA00022807"/>
    </source>
</evidence>
<evidence type="ECO:0000256" key="9">
    <source>
        <dbReference type="SAM" id="SignalP"/>
    </source>
</evidence>
<dbReference type="InterPro" id="IPR000169">
    <property type="entry name" value="Pept_cys_AS"/>
</dbReference>
<dbReference type="RefSeq" id="XP_022835371.1">
    <property type="nucleotide sequence ID" value="XM_022979603.1"/>
</dbReference>
<feature type="chain" id="PRO_5039890290" evidence="9">
    <location>
        <begin position="24"/>
        <end position="717"/>
    </location>
</feature>
<gene>
    <name evidence="12" type="primary">LOC111362852</name>
</gene>
<evidence type="ECO:0000256" key="8">
    <source>
        <dbReference type="ARBA" id="ARBA00023157"/>
    </source>
</evidence>
<dbReference type="Proteomes" id="UP000301870">
    <property type="component" value="Unplaced"/>
</dbReference>
<dbReference type="OrthoDB" id="5985519at2759"/>
<keyword evidence="5" id="KW-0378">Hydrolase</keyword>
<dbReference type="PROSITE" id="PS00640">
    <property type="entry name" value="THIOL_PROTEASE_ASN"/>
    <property type="match status" value="1"/>
</dbReference>